<dbReference type="EMBL" id="HBUE01103393">
    <property type="protein sequence ID" value="CAG6486209.1"/>
    <property type="molecule type" value="Transcribed_RNA"/>
</dbReference>
<accession>A0A8D8FXK9</accession>
<sequence>MYRLRSELFVFLRLLQLDVSPGFRNVRSKVRLRRVLHDPVAVLVFVHLAQLLYWTDLVPLVSLGQVLVPVVHQRYVILHLFRFLFLHLGEQIQLVGAIFGHVRCNGALLDCFS</sequence>
<reference evidence="1" key="1">
    <citation type="submission" date="2021-05" db="EMBL/GenBank/DDBJ databases">
        <authorList>
            <person name="Alioto T."/>
            <person name="Alioto T."/>
            <person name="Gomez Garrido J."/>
        </authorList>
    </citation>
    <scope>NUCLEOTIDE SEQUENCE</scope>
</reference>
<proteinExistence type="predicted"/>
<dbReference type="EMBL" id="HBUE01103394">
    <property type="protein sequence ID" value="CAG6486211.1"/>
    <property type="molecule type" value="Transcribed_RNA"/>
</dbReference>
<dbReference type="AlphaFoldDB" id="A0A8D8FXK9"/>
<organism evidence="1">
    <name type="scientific">Culex pipiens</name>
    <name type="common">House mosquito</name>
    <dbReference type="NCBI Taxonomy" id="7175"/>
    <lineage>
        <taxon>Eukaryota</taxon>
        <taxon>Metazoa</taxon>
        <taxon>Ecdysozoa</taxon>
        <taxon>Arthropoda</taxon>
        <taxon>Hexapoda</taxon>
        <taxon>Insecta</taxon>
        <taxon>Pterygota</taxon>
        <taxon>Neoptera</taxon>
        <taxon>Endopterygota</taxon>
        <taxon>Diptera</taxon>
        <taxon>Nematocera</taxon>
        <taxon>Culicoidea</taxon>
        <taxon>Culicidae</taxon>
        <taxon>Culicinae</taxon>
        <taxon>Culicini</taxon>
        <taxon>Culex</taxon>
        <taxon>Culex</taxon>
    </lineage>
</organism>
<protein>
    <submittedName>
        <fullName evidence="1">(northern house mosquito) hypothetical protein</fullName>
    </submittedName>
</protein>
<name>A0A8D8FXK9_CULPI</name>
<evidence type="ECO:0000313" key="1">
    <source>
        <dbReference type="EMBL" id="CAG6486209.1"/>
    </source>
</evidence>